<comment type="pathway">
    <text evidence="2">Aromatic compound metabolism; beta-ketoadipate pathway; acetyl-CoA and succinyl-CoA from 3-oxoadipate: step 2/2.</text>
</comment>
<dbReference type="GO" id="GO:0033812">
    <property type="term" value="F:3-oxoadipyl-CoA thiolase activity"/>
    <property type="evidence" value="ECO:0007669"/>
    <property type="project" value="UniProtKB-EC"/>
</dbReference>
<evidence type="ECO:0000259" key="14">
    <source>
        <dbReference type="Pfam" id="PF02803"/>
    </source>
</evidence>
<comment type="function">
    <text evidence="1">Catalyzes thiolytic cleavage of beta-ketoadipyl-CoA to succinyl-CoA and acetyl-CoA.</text>
</comment>
<feature type="active site" description="Acyl-thioester intermediate" evidence="11">
    <location>
        <position position="90"/>
    </location>
</feature>
<dbReference type="RefSeq" id="WP_135202419.1">
    <property type="nucleotide sequence ID" value="NZ_SPVG01000156.1"/>
</dbReference>
<feature type="domain" description="Thiolase N-terminal" evidence="13">
    <location>
        <begin position="5"/>
        <end position="271"/>
    </location>
</feature>
<evidence type="ECO:0000256" key="1">
    <source>
        <dbReference type="ARBA" id="ARBA00003720"/>
    </source>
</evidence>
<dbReference type="InterPro" id="IPR020613">
    <property type="entry name" value="Thiolase_CS"/>
</dbReference>
<feature type="active site" description="Proton acceptor" evidence="11">
    <location>
        <position position="391"/>
    </location>
</feature>
<evidence type="ECO:0000256" key="8">
    <source>
        <dbReference type="ARBA" id="ARBA00023315"/>
    </source>
</evidence>
<dbReference type="PIRSF" id="PIRSF000429">
    <property type="entry name" value="Ac-CoA_Ac_transf"/>
    <property type="match status" value="1"/>
</dbReference>
<dbReference type="Pfam" id="PF00108">
    <property type="entry name" value="Thiolase_N"/>
    <property type="match status" value="1"/>
</dbReference>
<dbReference type="PANTHER" id="PTHR18919:SF107">
    <property type="entry name" value="ACETYL-COA ACETYLTRANSFERASE, CYTOSOLIC"/>
    <property type="match status" value="1"/>
</dbReference>
<organism evidence="15 16">
    <name type="scientific">Duganella callida</name>
    <dbReference type="NCBI Taxonomy" id="2561932"/>
    <lineage>
        <taxon>Bacteria</taxon>
        <taxon>Pseudomonadati</taxon>
        <taxon>Pseudomonadota</taxon>
        <taxon>Betaproteobacteria</taxon>
        <taxon>Burkholderiales</taxon>
        <taxon>Oxalobacteraceae</taxon>
        <taxon>Telluria group</taxon>
        <taxon>Duganella</taxon>
    </lineage>
</organism>
<dbReference type="PANTHER" id="PTHR18919">
    <property type="entry name" value="ACETYL-COA C-ACYLTRANSFERASE"/>
    <property type="match status" value="1"/>
</dbReference>
<comment type="caution">
    <text evidence="15">The sequence shown here is derived from an EMBL/GenBank/DDBJ whole genome shotgun (WGS) entry which is preliminary data.</text>
</comment>
<dbReference type="FunFam" id="3.40.47.10:FF:000010">
    <property type="entry name" value="Acetyl-CoA acetyltransferase (Thiolase)"/>
    <property type="match status" value="1"/>
</dbReference>
<evidence type="ECO:0000256" key="3">
    <source>
        <dbReference type="ARBA" id="ARBA00010982"/>
    </source>
</evidence>
<dbReference type="InterPro" id="IPR020610">
    <property type="entry name" value="Thiolase_AS"/>
</dbReference>
<dbReference type="Gene3D" id="3.40.47.10">
    <property type="match status" value="1"/>
</dbReference>
<dbReference type="NCBIfam" id="TIGR02430">
    <property type="entry name" value="pcaF"/>
    <property type="match status" value="1"/>
</dbReference>
<dbReference type="InterPro" id="IPR020617">
    <property type="entry name" value="Thiolase_C"/>
</dbReference>
<dbReference type="InterPro" id="IPR020615">
    <property type="entry name" value="Thiolase_acyl_enz_int_AS"/>
</dbReference>
<feature type="domain" description="Thiolase C-terminal" evidence="14">
    <location>
        <begin position="280"/>
        <end position="404"/>
    </location>
</feature>
<comment type="similarity">
    <text evidence="3 12">Belongs to the thiolase-like superfamily. Thiolase family.</text>
</comment>
<dbReference type="Proteomes" id="UP000297729">
    <property type="component" value="Unassembled WGS sequence"/>
</dbReference>
<evidence type="ECO:0000256" key="9">
    <source>
        <dbReference type="ARBA" id="ARBA00041222"/>
    </source>
</evidence>
<dbReference type="PROSITE" id="PS00098">
    <property type="entry name" value="THIOLASE_1"/>
    <property type="match status" value="1"/>
</dbReference>
<dbReference type="GO" id="GO:0019619">
    <property type="term" value="P:3,4-dihydroxybenzoate catabolic process"/>
    <property type="evidence" value="ECO:0007669"/>
    <property type="project" value="InterPro"/>
</dbReference>
<dbReference type="NCBIfam" id="NF006551">
    <property type="entry name" value="PRK09050.1"/>
    <property type="match status" value="1"/>
</dbReference>
<gene>
    <name evidence="15" type="primary">pcaF</name>
    <name evidence="15" type="ORF">E4L98_15295</name>
</gene>
<dbReference type="CDD" id="cd00751">
    <property type="entry name" value="thiolase"/>
    <property type="match status" value="1"/>
</dbReference>
<keyword evidence="6 12" id="KW-0808">Transferase</keyword>
<protein>
    <recommendedName>
        <fullName evidence="5">Beta-ketoadipyl-CoA thiolase</fullName>
        <ecNumber evidence="4">2.3.1.174</ecNumber>
    </recommendedName>
    <alternativeName>
        <fullName evidence="9">3-oxoadipyl-CoA thiolase</fullName>
    </alternativeName>
</protein>
<evidence type="ECO:0000313" key="15">
    <source>
        <dbReference type="EMBL" id="TFW20093.1"/>
    </source>
</evidence>
<dbReference type="InterPro" id="IPR012793">
    <property type="entry name" value="PcaF"/>
</dbReference>
<dbReference type="Pfam" id="PF02803">
    <property type="entry name" value="Thiolase_C"/>
    <property type="match status" value="1"/>
</dbReference>
<dbReference type="AlphaFoldDB" id="A0A4Y9SFY8"/>
<evidence type="ECO:0000256" key="6">
    <source>
        <dbReference type="ARBA" id="ARBA00022679"/>
    </source>
</evidence>
<dbReference type="SUPFAM" id="SSF53901">
    <property type="entry name" value="Thiolase-like"/>
    <property type="match status" value="2"/>
</dbReference>
<dbReference type="InterPro" id="IPR020616">
    <property type="entry name" value="Thiolase_N"/>
</dbReference>
<dbReference type="EMBL" id="SPVG01000156">
    <property type="protein sequence ID" value="TFW20093.1"/>
    <property type="molecule type" value="Genomic_DNA"/>
</dbReference>
<dbReference type="InterPro" id="IPR002155">
    <property type="entry name" value="Thiolase"/>
</dbReference>
<proteinExistence type="inferred from homology"/>
<evidence type="ECO:0000259" key="13">
    <source>
        <dbReference type="Pfam" id="PF00108"/>
    </source>
</evidence>
<keyword evidence="7" id="KW-0058">Aromatic hydrocarbons catabolism</keyword>
<name>A0A4Y9SFY8_9BURK</name>
<dbReference type="NCBIfam" id="TIGR01930">
    <property type="entry name" value="AcCoA-C-Actrans"/>
    <property type="match status" value="1"/>
</dbReference>
<dbReference type="OrthoDB" id="8558405at2"/>
<dbReference type="EC" id="2.3.1.174" evidence="4"/>
<evidence type="ECO:0000256" key="11">
    <source>
        <dbReference type="PIRSR" id="PIRSR000429-1"/>
    </source>
</evidence>
<sequence length="405" mass="42457">MKDAFICDAIRTPIGRYGGALKDIRADDLGAVPLRALMERNPGVQWNQVDDVIYGCANQAGEDNRNVARMSLLLAGLPQEVPGTTINRLCGSGMDAVGTAARAIQAGQAELIIAGGVESMTRAPYVMGKADSAFSRAAKIEDTTMGWRFVNAALQAAYGTDTMPETAENVAQDYRISRADQDAFALASQNKAAAAIAHGIFTQEIVPVELPQNRRAKTPGEPPLFAQDEHPRATSLEALARLKGVVRADGTVTAGNASGINDGACALLIANGDAASRHGLKPLARVVGMATAGVAPRVMGIGPVPAVRKLLRQTGLTLEQMDLIELNEAFAAQGLAVLRELGLRDDDPRVNPNGGAIALGHPLGMSGARLVTTAAYQLQRCGGRYALCTMCIGVGQGIALIIERV</sequence>
<dbReference type="InterPro" id="IPR016039">
    <property type="entry name" value="Thiolase-like"/>
</dbReference>
<evidence type="ECO:0000256" key="12">
    <source>
        <dbReference type="RuleBase" id="RU003557"/>
    </source>
</evidence>
<feature type="active site" description="Proton acceptor" evidence="11">
    <location>
        <position position="361"/>
    </location>
</feature>
<accession>A0A4Y9SFY8</accession>
<evidence type="ECO:0000256" key="4">
    <source>
        <dbReference type="ARBA" id="ARBA00012233"/>
    </source>
</evidence>
<dbReference type="PROSITE" id="PS00099">
    <property type="entry name" value="THIOLASE_3"/>
    <property type="match status" value="1"/>
</dbReference>
<evidence type="ECO:0000313" key="16">
    <source>
        <dbReference type="Proteomes" id="UP000297729"/>
    </source>
</evidence>
<evidence type="ECO:0000256" key="7">
    <source>
        <dbReference type="ARBA" id="ARBA00022797"/>
    </source>
</evidence>
<evidence type="ECO:0000256" key="10">
    <source>
        <dbReference type="ARBA" id="ARBA00048527"/>
    </source>
</evidence>
<evidence type="ECO:0000256" key="2">
    <source>
        <dbReference type="ARBA" id="ARBA00005071"/>
    </source>
</evidence>
<evidence type="ECO:0000256" key="5">
    <source>
        <dbReference type="ARBA" id="ARBA00016181"/>
    </source>
</evidence>
<reference evidence="15 16" key="1">
    <citation type="submission" date="2019-03" db="EMBL/GenBank/DDBJ databases">
        <title>Draft Genome Sequence of Duganella callidus sp. nov., a Novel Duganella Species Isolated from Cultivated Soil.</title>
        <authorList>
            <person name="Raths R."/>
            <person name="Peta V."/>
            <person name="Bucking H."/>
        </authorList>
    </citation>
    <scope>NUCLEOTIDE SEQUENCE [LARGE SCALE GENOMIC DNA]</scope>
    <source>
        <strain evidence="15 16">DN04</strain>
    </source>
</reference>
<dbReference type="PROSITE" id="PS00737">
    <property type="entry name" value="THIOLASE_2"/>
    <property type="match status" value="1"/>
</dbReference>
<keyword evidence="8 12" id="KW-0012">Acyltransferase</keyword>
<comment type="catalytic activity">
    <reaction evidence="10">
        <text>succinyl-CoA + acetyl-CoA = 3-oxoadipyl-CoA + CoA</text>
        <dbReference type="Rhea" id="RHEA:19481"/>
        <dbReference type="ChEBI" id="CHEBI:57287"/>
        <dbReference type="ChEBI" id="CHEBI:57288"/>
        <dbReference type="ChEBI" id="CHEBI:57292"/>
        <dbReference type="ChEBI" id="CHEBI:57348"/>
        <dbReference type="EC" id="2.3.1.174"/>
    </reaction>
</comment>
<keyword evidence="16" id="KW-1185">Reference proteome</keyword>